<dbReference type="GO" id="GO:0008641">
    <property type="term" value="F:ubiquitin-like modifier activating enzyme activity"/>
    <property type="evidence" value="ECO:0007669"/>
    <property type="project" value="InterPro"/>
</dbReference>
<dbReference type="Proteomes" id="UP000229681">
    <property type="component" value="Unassembled WGS sequence"/>
</dbReference>
<evidence type="ECO:0000259" key="1">
    <source>
        <dbReference type="Pfam" id="PF00899"/>
    </source>
</evidence>
<dbReference type="InterPro" id="IPR045886">
    <property type="entry name" value="ThiF/MoeB/HesA"/>
</dbReference>
<feature type="domain" description="THIF-type NAD/FAD binding fold" evidence="1">
    <location>
        <begin position="25"/>
        <end position="253"/>
    </location>
</feature>
<dbReference type="EMBL" id="PGTM01000033">
    <property type="protein sequence ID" value="PJF36746.1"/>
    <property type="molecule type" value="Genomic_DNA"/>
</dbReference>
<dbReference type="Gene3D" id="3.40.50.720">
    <property type="entry name" value="NAD(P)-binding Rossmann-like Domain"/>
    <property type="match status" value="1"/>
</dbReference>
<dbReference type="GO" id="GO:0004792">
    <property type="term" value="F:thiosulfate-cyanide sulfurtransferase activity"/>
    <property type="evidence" value="ECO:0007669"/>
    <property type="project" value="TreeGrafter"/>
</dbReference>
<dbReference type="GO" id="GO:0005737">
    <property type="term" value="C:cytoplasm"/>
    <property type="evidence" value="ECO:0007669"/>
    <property type="project" value="TreeGrafter"/>
</dbReference>
<sequence length="412" mass="44708">MSDTIELSDGNSIIEISAPSADRYAALKLIDWWDHAKLRRAKVMVVGAGALGNEVLKNLALLGVGYIFLVDFDTVEAANLSRSVLYRAEDSGKRKVEVAAARLREINPDVRVATFHGDVTQALGQGVYRRMDVVIGCLDNRAARLAVNRACWRYGLPWIDGALDVLMGIARVFVPGQGACYECTMTEADYDLVNVRYRCPLLRADELQEGRQPTTPTSASLVAAWQVQEAIKLLHGLPVPAGKGIYINGYTHSTSLLTYTERADCFSHAQPRAVVTELPLGAAELTVGDFYQAIQPTLMAEGAENIALLPEQEIISRFYCPACDASTPVYRPYDTVMPDGATCPTCGAPRLPSILSRLPLSADSPAVAVPLPQLGVPPLGIVQVAARVQGAERIFWFELSADVPTCFAAWSE</sequence>
<dbReference type="CDD" id="cd00757">
    <property type="entry name" value="ThiF_MoeB_HesA_family"/>
    <property type="match status" value="1"/>
</dbReference>
<protein>
    <submittedName>
        <fullName evidence="2">Thiamine biosynthesis protein ThiF</fullName>
    </submittedName>
</protein>
<organism evidence="2 5">
    <name type="scientific">Candidatus Thermofonsia Clade 1 bacterium</name>
    <dbReference type="NCBI Taxonomy" id="2364210"/>
    <lineage>
        <taxon>Bacteria</taxon>
        <taxon>Bacillati</taxon>
        <taxon>Chloroflexota</taxon>
        <taxon>Candidatus Thermofontia</taxon>
        <taxon>Candidatus Thermofonsia Clade 1</taxon>
    </lineage>
</organism>
<reference evidence="4 5" key="1">
    <citation type="submission" date="2017-11" db="EMBL/GenBank/DDBJ databases">
        <title>Evolution of Phototrophy in the Chloroflexi Phylum Driven by Horizontal Gene Transfer.</title>
        <authorList>
            <person name="Ward L.M."/>
            <person name="Hemp J."/>
            <person name="Shih P.M."/>
            <person name="Mcglynn S.E."/>
            <person name="Fischer W."/>
        </authorList>
    </citation>
    <scope>NUCLEOTIDE SEQUENCE [LARGE SCALE GENOMIC DNA]</scope>
    <source>
        <strain evidence="3">CP1_1M</strain>
        <strain evidence="2">JP3_13</strain>
    </source>
</reference>
<dbReference type="InterPro" id="IPR000594">
    <property type="entry name" value="ThiF_NAD_FAD-bd"/>
</dbReference>
<accession>A0A2M8PGR6</accession>
<evidence type="ECO:0000313" key="2">
    <source>
        <dbReference type="EMBL" id="PJF36746.1"/>
    </source>
</evidence>
<evidence type="ECO:0000313" key="4">
    <source>
        <dbReference type="Proteomes" id="UP000228947"/>
    </source>
</evidence>
<dbReference type="GO" id="GO:0016779">
    <property type="term" value="F:nucleotidyltransferase activity"/>
    <property type="evidence" value="ECO:0007669"/>
    <property type="project" value="TreeGrafter"/>
</dbReference>
<comment type="caution">
    <text evidence="2">The sequence shown here is derived from an EMBL/GenBank/DDBJ whole genome shotgun (WGS) entry which is preliminary data.</text>
</comment>
<dbReference type="SUPFAM" id="SSF69572">
    <property type="entry name" value="Activating enzymes of the ubiquitin-like proteins"/>
    <property type="match status" value="1"/>
</dbReference>
<dbReference type="Pfam" id="PF00899">
    <property type="entry name" value="ThiF"/>
    <property type="match status" value="1"/>
</dbReference>
<dbReference type="Proteomes" id="UP000228947">
    <property type="component" value="Unassembled WGS sequence"/>
</dbReference>
<dbReference type="PANTHER" id="PTHR10953:SF102">
    <property type="entry name" value="ADENYLYLTRANSFERASE AND SULFURTRANSFERASE MOCS3"/>
    <property type="match status" value="1"/>
</dbReference>
<evidence type="ECO:0000313" key="5">
    <source>
        <dbReference type="Proteomes" id="UP000229681"/>
    </source>
</evidence>
<dbReference type="InterPro" id="IPR035985">
    <property type="entry name" value="Ubiquitin-activating_enz"/>
</dbReference>
<dbReference type="PANTHER" id="PTHR10953">
    <property type="entry name" value="UBIQUITIN-ACTIVATING ENZYME E1"/>
    <property type="match status" value="1"/>
</dbReference>
<evidence type="ECO:0000313" key="3">
    <source>
        <dbReference type="EMBL" id="PJF43080.1"/>
    </source>
</evidence>
<name>A0A2M8PGR6_9CHLR</name>
<dbReference type="AlphaFoldDB" id="A0A2M8PGR6"/>
<dbReference type="EMBL" id="PGTL01000004">
    <property type="protein sequence ID" value="PJF43080.1"/>
    <property type="molecule type" value="Genomic_DNA"/>
</dbReference>
<proteinExistence type="predicted"/>
<gene>
    <name evidence="2" type="ORF">CUN49_03825</name>
    <name evidence="3" type="ORF">CUN50_01450</name>
</gene>